<feature type="transmembrane region" description="Helical" evidence="6">
    <location>
        <begin position="224"/>
        <end position="244"/>
    </location>
</feature>
<protein>
    <submittedName>
        <fullName evidence="7">Oligosaccharide flippase family protein</fullName>
    </submittedName>
</protein>
<dbReference type="EMBL" id="CP128399">
    <property type="protein sequence ID" value="WJW67556.1"/>
    <property type="molecule type" value="Genomic_DNA"/>
</dbReference>
<feature type="transmembrane region" description="Helical" evidence="6">
    <location>
        <begin position="264"/>
        <end position="288"/>
    </location>
</feature>
<reference evidence="8" key="2">
    <citation type="journal article" date="2024" name="Nature">
        <title>Anoxygenic phototroph of the Chloroflexota uses a type I reaction centre.</title>
        <authorList>
            <person name="Tsuji J.M."/>
            <person name="Shaw N.A."/>
            <person name="Nagashima S."/>
            <person name="Venkiteswaran J.J."/>
            <person name="Schiff S.L."/>
            <person name="Watanabe T."/>
            <person name="Fukui M."/>
            <person name="Hanada S."/>
            <person name="Tank M."/>
            <person name="Neufeld J.D."/>
        </authorList>
    </citation>
    <scope>NUCLEOTIDE SEQUENCE</scope>
    <source>
        <strain evidence="8">L227-S17</strain>
    </source>
</reference>
<evidence type="ECO:0000256" key="5">
    <source>
        <dbReference type="ARBA" id="ARBA00023136"/>
    </source>
</evidence>
<keyword evidence="3 6" id="KW-0812">Transmembrane</keyword>
<dbReference type="InterPro" id="IPR002797">
    <property type="entry name" value="Polysacc_synth"/>
</dbReference>
<keyword evidence="2" id="KW-1003">Cell membrane</keyword>
<feature type="transmembrane region" description="Helical" evidence="6">
    <location>
        <begin position="21"/>
        <end position="46"/>
    </location>
</feature>
<dbReference type="InterPro" id="IPR050833">
    <property type="entry name" value="Poly_Biosynth_Transport"/>
</dbReference>
<evidence type="ECO:0000256" key="3">
    <source>
        <dbReference type="ARBA" id="ARBA00022692"/>
    </source>
</evidence>
<evidence type="ECO:0000313" key="7">
    <source>
        <dbReference type="EMBL" id="NWJ45687.1"/>
    </source>
</evidence>
<feature type="transmembrane region" description="Helical" evidence="6">
    <location>
        <begin position="58"/>
        <end position="78"/>
    </location>
</feature>
<dbReference type="PANTHER" id="PTHR30250:SF11">
    <property type="entry name" value="O-ANTIGEN TRANSPORTER-RELATED"/>
    <property type="match status" value="1"/>
</dbReference>
<feature type="transmembrane region" description="Helical" evidence="6">
    <location>
        <begin position="436"/>
        <end position="458"/>
    </location>
</feature>
<organism evidence="7 9">
    <name type="scientific">Candidatus Chlorohelix allophototropha</name>
    <dbReference type="NCBI Taxonomy" id="3003348"/>
    <lineage>
        <taxon>Bacteria</taxon>
        <taxon>Bacillati</taxon>
        <taxon>Chloroflexota</taxon>
        <taxon>Chloroflexia</taxon>
        <taxon>Candidatus Chloroheliales</taxon>
        <taxon>Candidatus Chloroheliaceae</taxon>
        <taxon>Candidatus Chlorohelix</taxon>
    </lineage>
</organism>
<dbReference type="Pfam" id="PF01943">
    <property type="entry name" value="Polysacc_synt"/>
    <property type="match status" value="1"/>
</dbReference>
<dbReference type="RefSeq" id="WP_341469450.1">
    <property type="nucleotide sequence ID" value="NZ_CP128399.1"/>
</dbReference>
<gene>
    <name evidence="7" type="ORF">HXX08_07390</name>
    <name evidence="8" type="ORF">OZ401_000823</name>
</gene>
<feature type="transmembrane region" description="Helical" evidence="6">
    <location>
        <begin position="130"/>
        <end position="153"/>
    </location>
</feature>
<feature type="transmembrane region" description="Helical" evidence="6">
    <location>
        <begin position="160"/>
        <end position="178"/>
    </location>
</feature>
<feature type="transmembrane region" description="Helical" evidence="6">
    <location>
        <begin position="470"/>
        <end position="488"/>
    </location>
</feature>
<keyword evidence="4 6" id="KW-1133">Transmembrane helix</keyword>
<feature type="transmembrane region" description="Helical" evidence="6">
    <location>
        <begin position="343"/>
        <end position="372"/>
    </location>
</feature>
<dbReference type="Proteomes" id="UP001431572">
    <property type="component" value="Chromosome 1"/>
</dbReference>
<dbReference type="GO" id="GO:0005886">
    <property type="term" value="C:plasma membrane"/>
    <property type="evidence" value="ECO:0007669"/>
    <property type="project" value="UniProtKB-SubCell"/>
</dbReference>
<accession>A0A8T7LXS0</accession>
<reference evidence="7 9" key="1">
    <citation type="submission" date="2020-06" db="EMBL/GenBank/DDBJ databases">
        <title>Anoxygenic phototrophic Chloroflexota member uses a Type I reaction center.</title>
        <authorList>
            <person name="Tsuji J.M."/>
            <person name="Shaw N.A."/>
            <person name="Nagashima S."/>
            <person name="Venkiteswaran J."/>
            <person name="Schiff S.L."/>
            <person name="Hanada S."/>
            <person name="Tank M."/>
            <person name="Neufeld J.D."/>
        </authorList>
    </citation>
    <scope>NUCLEOTIDE SEQUENCE [LARGE SCALE GENOMIC DNA]</scope>
    <source>
        <strain evidence="7">L227-S17</strain>
    </source>
</reference>
<keyword evidence="10" id="KW-1185">Reference proteome</keyword>
<dbReference type="Proteomes" id="UP000521676">
    <property type="component" value="Unassembled WGS sequence"/>
</dbReference>
<feature type="transmembrane region" description="Helical" evidence="6">
    <location>
        <begin position="309"/>
        <end position="331"/>
    </location>
</feature>
<evidence type="ECO:0000313" key="9">
    <source>
        <dbReference type="Proteomes" id="UP000521676"/>
    </source>
</evidence>
<comment type="subcellular location">
    <subcellularLocation>
        <location evidence="1">Cell membrane</location>
        <topology evidence="1">Multi-pass membrane protein</topology>
    </subcellularLocation>
</comment>
<evidence type="ECO:0000256" key="4">
    <source>
        <dbReference type="ARBA" id="ARBA00022989"/>
    </source>
</evidence>
<feature type="transmembrane region" description="Helical" evidence="6">
    <location>
        <begin position="407"/>
        <end position="429"/>
    </location>
</feature>
<evidence type="ECO:0000313" key="10">
    <source>
        <dbReference type="Proteomes" id="UP001431572"/>
    </source>
</evidence>
<evidence type="ECO:0000256" key="1">
    <source>
        <dbReference type="ARBA" id="ARBA00004651"/>
    </source>
</evidence>
<feature type="transmembrane region" description="Helical" evidence="6">
    <location>
        <begin position="1293"/>
        <end position="1312"/>
    </location>
</feature>
<dbReference type="PANTHER" id="PTHR30250">
    <property type="entry name" value="PST FAMILY PREDICTED COLANIC ACID TRANSPORTER"/>
    <property type="match status" value="1"/>
</dbReference>
<feature type="transmembrane region" description="Helical" evidence="6">
    <location>
        <begin position="99"/>
        <end position="124"/>
    </location>
</feature>
<evidence type="ECO:0000313" key="8">
    <source>
        <dbReference type="EMBL" id="WJW67556.1"/>
    </source>
</evidence>
<evidence type="ECO:0000256" key="2">
    <source>
        <dbReference type="ARBA" id="ARBA00022475"/>
    </source>
</evidence>
<sequence>MTVQSKNQGGQIAKPDGKSALAKTTILMSFVSALMVFLNALSGFYVARNLIPYEYGRLTYFTSLFLIVSLVFGFGLTVSAIQHLSRFNIVKNYSELNRMFYSLFLMRLSVLLPLLLLSGCLSLITGDDLYFLVGLAASLSVVADFLCGVFQGLQQIWRTALLYLLQPIAFIVLLVAGLNQSSKSVILALELSFGLACVLGILLLWGTGIARPLLKFFSLPHIKVALPISGQSYTISLFQTLYYTYALVWLGSLNQYGEAALLNIAWTLVRILPLGLTPLLNTVLFPRLRSLVTSIDDLNDRKKAASNLVAIYFKGVVVLGLSVSALMAFFPEIVIEFFYTSKYLAAAPILVILAPTVLFLGLEPLLTVTLIALEKTMLPIMANLLRLLLVGVIGLGGYMLGALDLNLLLALAYLLSAFAGTALLAFYYFRLSGTFHAGLLFGFAASSMGIAATCRLLLPEISGDFIVRLYRPAVGGLLMAGIALVFLKKDFKFNFFRIKSAKKIGALALLGLLPLTFIAAPTQSTALAQSDLNCSGAAQSPRILKLDCLSESSTAHFLITMYSRTDLLSNVSWEKQLNYEDSIWLIRVANDERVKLALDFHREGKAQYADLYDDGDGDGNVRYDLYAGSPRILENQGRWTVRVTAQEGWWKPNGKLNFNLDILVDGSLRGSYGSGFIYDYKKLLKNDGQLDFEIHVRDPNNSGFPKYEWRQDRSPLPEDPTVSGQYRTEINANFEGNEAPISGALFWPYLSQIVGNYIKGYNVSASPIQVDWEKGKIVQISEFVASRGKPGNFFVYSLNRIKEGQLNSTNFENPFAFYDLSGVKDGWPDTAIRFEAALPFQLPGDLSIPKPINILEYAWGKEHNHNLTYQVSLCGTKPIDQIISFPEFTIKAVPPQKLPGWVTGQNWDAATFVEVEKQPYWTSEIIYEWTVEQADSKGREKVLPWRYITGLENTPPADAFSHIQAGFRGEYSLNLQAKPYLYFSPVDHKLHLLKADGGVWNLDGQSEISYTDLDHDGYIDMWRYSSPASSDSLTPEIRQLNLAGDYLVYQDGSQVLLRKARVNAFSFVTLPPTNQTEWENLGKKLKEQQASFQPTDFKAMLNQFEGQDILFSHASFSDFRSLKNGSFRFILELREAFHSQEKALPGITDLKPGKYVVEDLDGALRITPSTPPALRVTLSTQPKRYLEQNEVLIAINNDGEEDISEGQLELWVSRSQEELRLVSSQTISLPANSKISLPFIWTPSSAGLWLLTPKLRYKNEELISHVSEQITVLPEKGASSDNIAQILWADTNLLFVLLCLGAIATLGGLVFWKHWQTSGQAHDAE</sequence>
<proteinExistence type="predicted"/>
<feature type="transmembrane region" description="Helical" evidence="6">
    <location>
        <begin position="384"/>
        <end position="401"/>
    </location>
</feature>
<evidence type="ECO:0000256" key="6">
    <source>
        <dbReference type="SAM" id="Phobius"/>
    </source>
</evidence>
<feature type="transmembrane region" description="Helical" evidence="6">
    <location>
        <begin position="184"/>
        <end position="204"/>
    </location>
</feature>
<name>A0A8T7LXS0_9CHLR</name>
<dbReference type="EMBL" id="JACATZ010000001">
    <property type="protein sequence ID" value="NWJ45687.1"/>
    <property type="molecule type" value="Genomic_DNA"/>
</dbReference>
<keyword evidence="5 6" id="KW-0472">Membrane</keyword>